<dbReference type="RefSeq" id="WP_131609690.1">
    <property type="nucleotide sequence ID" value="NZ_SJSM01000007.1"/>
</dbReference>
<dbReference type="InterPro" id="IPR012334">
    <property type="entry name" value="Pectin_lyas_fold"/>
</dbReference>
<dbReference type="InterPro" id="IPR039513">
    <property type="entry name" value="PL-6"/>
</dbReference>
<feature type="domain" description="Bacterial repeat" evidence="1">
    <location>
        <begin position="248"/>
        <end position="310"/>
    </location>
</feature>
<accession>A0A4R0NCD3</accession>
<dbReference type="Gene3D" id="2.160.20.10">
    <property type="entry name" value="Single-stranded right-handed beta-helix, Pectin lyase-like"/>
    <property type="match status" value="1"/>
</dbReference>
<dbReference type="OrthoDB" id="6475864at2"/>
<dbReference type="SUPFAM" id="SSF51126">
    <property type="entry name" value="Pectin lyase-like"/>
    <property type="match status" value="1"/>
</dbReference>
<dbReference type="Pfam" id="PF18998">
    <property type="entry name" value="Flg_new_2"/>
    <property type="match status" value="2"/>
</dbReference>
<dbReference type="Proteomes" id="UP000291117">
    <property type="component" value="Unassembled WGS sequence"/>
</dbReference>
<keyword evidence="3" id="KW-1185">Reference proteome</keyword>
<dbReference type="InterPro" id="IPR026341">
    <property type="entry name" value="T9SS_type_B"/>
</dbReference>
<dbReference type="EMBL" id="SJSM01000007">
    <property type="protein sequence ID" value="TCC96074.1"/>
    <property type="molecule type" value="Genomic_DNA"/>
</dbReference>
<dbReference type="CDD" id="cd14251">
    <property type="entry name" value="PL-6"/>
    <property type="match status" value="1"/>
</dbReference>
<evidence type="ECO:0000259" key="1">
    <source>
        <dbReference type="Pfam" id="PF18998"/>
    </source>
</evidence>
<dbReference type="NCBIfam" id="TIGR04131">
    <property type="entry name" value="Bac_Flav_CTERM"/>
    <property type="match status" value="1"/>
</dbReference>
<name>A0A4R0NCD3_9SPHI</name>
<gene>
    <name evidence="2" type="ORF">EZ444_13615</name>
</gene>
<dbReference type="AlphaFoldDB" id="A0A4R0NCD3"/>
<sequence>MNRLALCLCIILGLVVVDKTKAQVALQTSFETIDGYVSGNLNDQNNWKVKAGNAVVSATSTVKAGSQSVSLNAGNAALLVDFIPYSGIVAGLTGDIYADVWLNPVSFATKGIAINAYDLFGNSAKRIFVIEFGTDNKIKAYNGSAAVNIGVWTSKDWVRISVKVDLATEKYKVAINGVLVDAEFNIRESYTPTASGARVASVKQFHSLRFNHTSDTQVASSEFFIDQMYIGTNPIHDVSFGASATSRTITLSQPDYGTITLNPAAASYELGQQVTATLTLPQGYKNSGWTGDLSGTELVKSFAVTGNMTIGAITGVDLGNPPPQYVISINQPVNGQITLSPVATDNKYYKETKLTATIVYDACSQFNGWTGGLTGNELSKSITVSGNLTIGANISEITTPAIKRLVTTVAEFKTALSAMNPGDVIEVEDGSYNLSALTITRSGCPAKPIMIIAKNPGKAIFNGNTALTLESLKYVTIKGFSFQSASIGTGIKIQNCSRVRITGNTFEIKETSSCNWIYIGDTFASPLPLRSGHNLIDHNSFDGKTQSGKYIVLDGNYNQQSQHDTISYNVFKNNGPRAANEKESIRVGVSPLSKSSGFTVIEYNLFQDCDGDPEIVSIKSCDNTVRFNTFQRCLGTLCLRQGTGTIAEGNYFFGEGKTAVYTDPESGASNTIGCGGVRAYGKGHKILNNYFQGLTGSKWDAAITLTNGDVTNSSSSLSDHYLPEDITVAFNTFVNNKSNIEIGFDNNGKYPKYPINCSISNNIVVDNTAPIVKSFSTAALAGLSFTNNIMYPTGLSSIGISATPDQIRNIDPKLVQPKCKDLNGACADHLAYKVLRLDQWSPAIDAAKGDFNEVSVDFERQPRTGAKDIGADEYKGNSPIFISALEPKFVGPSAVPFAYEVVYDEKPKPEEPKPEQPVEKLYPMDAANLLTPDGDGVNDRWIIQNIKMYPNNEVSVFDKAGRLVYAKKGYDNEWDGMWNGNLLNEGTYYYMLSTGTSETKIKGFITIIRNK</sequence>
<proteinExistence type="predicted"/>
<evidence type="ECO:0000313" key="2">
    <source>
        <dbReference type="EMBL" id="TCC96074.1"/>
    </source>
</evidence>
<feature type="domain" description="Bacterial repeat" evidence="1">
    <location>
        <begin position="325"/>
        <end position="393"/>
    </location>
</feature>
<dbReference type="Pfam" id="PF14592">
    <property type="entry name" value="Chondroitinas_B"/>
    <property type="match status" value="1"/>
</dbReference>
<reference evidence="2 3" key="1">
    <citation type="submission" date="2019-02" db="EMBL/GenBank/DDBJ databases">
        <title>Pedobacter sp. RP-3-8 sp. nov., isolated from Arctic soil.</title>
        <authorList>
            <person name="Dahal R.H."/>
        </authorList>
    </citation>
    <scope>NUCLEOTIDE SEQUENCE [LARGE SCALE GENOMIC DNA]</scope>
    <source>
        <strain evidence="2 3">RP-3-8</strain>
    </source>
</reference>
<evidence type="ECO:0000313" key="3">
    <source>
        <dbReference type="Proteomes" id="UP000291117"/>
    </source>
</evidence>
<dbReference type="Pfam" id="PF13585">
    <property type="entry name" value="CHU_C"/>
    <property type="match status" value="1"/>
</dbReference>
<comment type="caution">
    <text evidence="2">The sequence shown here is derived from an EMBL/GenBank/DDBJ whole genome shotgun (WGS) entry which is preliminary data.</text>
</comment>
<dbReference type="InterPro" id="IPR044060">
    <property type="entry name" value="Bacterial_rp_domain"/>
</dbReference>
<organism evidence="2 3">
    <name type="scientific">Pedobacter hiemivivus</name>
    <dbReference type="NCBI Taxonomy" id="2530454"/>
    <lineage>
        <taxon>Bacteria</taxon>
        <taxon>Pseudomonadati</taxon>
        <taxon>Bacteroidota</taxon>
        <taxon>Sphingobacteriia</taxon>
        <taxon>Sphingobacteriales</taxon>
        <taxon>Sphingobacteriaceae</taxon>
        <taxon>Pedobacter</taxon>
    </lineage>
</organism>
<protein>
    <submittedName>
        <fullName evidence="2">T9SS type B sorting domain-containing protein</fullName>
    </submittedName>
</protein>
<dbReference type="InterPro" id="IPR011050">
    <property type="entry name" value="Pectin_lyase_fold/virulence"/>
</dbReference>